<dbReference type="eggNOG" id="KOG0757">
    <property type="taxonomic scope" value="Eukaryota"/>
</dbReference>
<dbReference type="OMA" id="WVMYEQM"/>
<evidence type="ECO:0000256" key="3">
    <source>
        <dbReference type="ARBA" id="ARBA00022448"/>
    </source>
</evidence>
<dbReference type="GO" id="GO:0015218">
    <property type="term" value="F:pyrimidine nucleotide transmembrane transporter activity"/>
    <property type="evidence" value="ECO:0000318"/>
    <property type="project" value="GO_Central"/>
</dbReference>
<dbReference type="AlphaFoldDB" id="B3RZ91"/>
<dbReference type="GO" id="GO:1990519">
    <property type="term" value="P:pyrimidine nucleotide import into mitochondrion"/>
    <property type="evidence" value="ECO:0000318"/>
    <property type="project" value="GO_Central"/>
</dbReference>
<dbReference type="OrthoDB" id="269120at2759"/>
<evidence type="ECO:0000256" key="4">
    <source>
        <dbReference type="ARBA" id="ARBA00022692"/>
    </source>
</evidence>
<keyword evidence="6" id="KW-0999">Mitochondrion inner membrane</keyword>
<keyword evidence="5" id="KW-0677">Repeat</keyword>
<dbReference type="InterPro" id="IPR018108">
    <property type="entry name" value="MCP_transmembrane"/>
</dbReference>
<evidence type="ECO:0000256" key="7">
    <source>
        <dbReference type="ARBA" id="ARBA00022989"/>
    </source>
</evidence>
<dbReference type="PANTHER" id="PTHR45829:SF4">
    <property type="entry name" value="MITOCHONDRIAL CARRIER PROTEIN RIM2"/>
    <property type="match status" value="1"/>
</dbReference>
<evidence type="ECO:0000256" key="1">
    <source>
        <dbReference type="ARBA" id="ARBA00004448"/>
    </source>
</evidence>
<evidence type="ECO:0000313" key="14">
    <source>
        <dbReference type="Proteomes" id="UP000009022"/>
    </source>
</evidence>
<dbReference type="Gene3D" id="1.50.40.10">
    <property type="entry name" value="Mitochondrial carrier domain"/>
    <property type="match status" value="1"/>
</dbReference>
<feature type="repeat" description="Solcar" evidence="10">
    <location>
        <begin position="209"/>
        <end position="296"/>
    </location>
</feature>
<dbReference type="Pfam" id="PF00153">
    <property type="entry name" value="Mito_carr"/>
    <property type="match status" value="3"/>
</dbReference>
<keyword evidence="7 12" id="KW-1133">Transmembrane helix</keyword>
<keyword evidence="14" id="KW-1185">Reference proteome</keyword>
<dbReference type="InterPro" id="IPR049562">
    <property type="entry name" value="SLC25A33/36-like"/>
</dbReference>
<dbReference type="PANTHER" id="PTHR45829">
    <property type="entry name" value="MITOCHONDRIAL CARRIER PROTEIN RIM2"/>
    <property type="match status" value="1"/>
</dbReference>
<dbReference type="PROSITE" id="PS50920">
    <property type="entry name" value="SOLCAR"/>
    <property type="match status" value="3"/>
</dbReference>
<dbReference type="CTD" id="6754541"/>
<proteinExistence type="inferred from homology"/>
<evidence type="ECO:0000256" key="12">
    <source>
        <dbReference type="SAM" id="Phobius"/>
    </source>
</evidence>
<keyword evidence="8" id="KW-0496">Mitochondrion</keyword>
<keyword evidence="9 10" id="KW-0472">Membrane</keyword>
<feature type="transmembrane region" description="Helical" evidence="12">
    <location>
        <begin position="72"/>
        <end position="92"/>
    </location>
</feature>
<accession>B3RZ91</accession>
<dbReference type="Proteomes" id="UP000009022">
    <property type="component" value="Unassembled WGS sequence"/>
</dbReference>
<keyword evidence="3 11" id="KW-0813">Transport</keyword>
<evidence type="ECO:0000256" key="5">
    <source>
        <dbReference type="ARBA" id="ARBA00022737"/>
    </source>
</evidence>
<feature type="repeat" description="Solcar" evidence="10">
    <location>
        <begin position="109"/>
        <end position="194"/>
    </location>
</feature>
<protein>
    <submittedName>
        <fullName evidence="13">Uncharacterized protein</fullName>
    </submittedName>
</protein>
<dbReference type="InParanoid" id="B3RZ91"/>
<evidence type="ECO:0000256" key="8">
    <source>
        <dbReference type="ARBA" id="ARBA00023128"/>
    </source>
</evidence>
<comment type="similarity">
    <text evidence="2 11">Belongs to the mitochondrial carrier (TC 2.A.29) family.</text>
</comment>
<dbReference type="PhylomeDB" id="B3RZ91"/>
<dbReference type="HOGENOM" id="CLU_015166_6_0_1"/>
<sequence length="305" mass="33747">GATAGALLTAPLEIIKTRLQASRVPHMQLAVSQPTVISLAGGNVTQALPFSQGKQGVVMHLRLIVQNEGLRALWKGIGPYLIGVAPARSVYFATYATSKKYFNSKLKPESSVVHMLSASIGGAVAVTSTCPIWVIKTRLQLDTKRTNFKSGLLCAKNIYATDGIRGFYRGLSASYVGIGETVLQFVIYERLKKTLKQNRDSFTQQKSYKDFTECIIAAAGSKFIASGLTYPHEVVRTRLREKFDGPRQYRSFVQTLLKVWREEGRPGLYGGMNAHLIRVIPNTVSMMLVYELVVYAISNRDITSY</sequence>
<keyword evidence="4 10" id="KW-0812">Transmembrane</keyword>
<dbReference type="InterPro" id="IPR023395">
    <property type="entry name" value="MCP_dom_sf"/>
</dbReference>
<name>B3RZ91_TRIAD</name>
<feature type="repeat" description="Solcar" evidence="10">
    <location>
        <begin position="1"/>
        <end position="101"/>
    </location>
</feature>
<feature type="non-terminal residue" evidence="13">
    <location>
        <position position="1"/>
    </location>
</feature>
<reference evidence="13 14" key="1">
    <citation type="journal article" date="2008" name="Nature">
        <title>The Trichoplax genome and the nature of placozoans.</title>
        <authorList>
            <person name="Srivastava M."/>
            <person name="Begovic E."/>
            <person name="Chapman J."/>
            <person name="Putnam N.H."/>
            <person name="Hellsten U."/>
            <person name="Kawashima T."/>
            <person name="Kuo A."/>
            <person name="Mitros T."/>
            <person name="Salamov A."/>
            <person name="Carpenter M.L."/>
            <person name="Signorovitch A.Y."/>
            <person name="Moreno M.A."/>
            <person name="Kamm K."/>
            <person name="Grimwood J."/>
            <person name="Schmutz J."/>
            <person name="Shapiro H."/>
            <person name="Grigoriev I.V."/>
            <person name="Buss L.W."/>
            <person name="Schierwater B."/>
            <person name="Dellaporta S.L."/>
            <person name="Rokhsar D.S."/>
        </authorList>
    </citation>
    <scope>NUCLEOTIDE SEQUENCE [LARGE SCALE GENOMIC DNA]</scope>
    <source>
        <strain evidence="13 14">Grell-BS-1999</strain>
    </source>
</reference>
<dbReference type="KEGG" id="tad:TRIADDRAFT_27037"/>
<evidence type="ECO:0000256" key="11">
    <source>
        <dbReference type="RuleBase" id="RU000488"/>
    </source>
</evidence>
<evidence type="ECO:0000313" key="13">
    <source>
        <dbReference type="EMBL" id="EDV24162.1"/>
    </source>
</evidence>
<dbReference type="GeneID" id="6754541"/>
<evidence type="ECO:0000256" key="10">
    <source>
        <dbReference type="PROSITE-ProRule" id="PRU00282"/>
    </source>
</evidence>
<comment type="subcellular location">
    <subcellularLocation>
        <location evidence="1">Mitochondrion inner membrane</location>
        <topology evidence="1">Multi-pass membrane protein</topology>
    </subcellularLocation>
</comment>
<dbReference type="SUPFAM" id="SSF103506">
    <property type="entry name" value="Mitochondrial carrier"/>
    <property type="match status" value="1"/>
</dbReference>
<dbReference type="GO" id="GO:0005739">
    <property type="term" value="C:mitochondrion"/>
    <property type="evidence" value="ECO:0000318"/>
    <property type="project" value="GO_Central"/>
</dbReference>
<dbReference type="InterPro" id="IPR002067">
    <property type="entry name" value="MCP"/>
</dbReference>
<feature type="transmembrane region" description="Helical" evidence="12">
    <location>
        <begin position="112"/>
        <end position="135"/>
    </location>
</feature>
<gene>
    <name evidence="13" type="ORF">TRIADDRAFT_27037</name>
</gene>
<dbReference type="PRINTS" id="PR00926">
    <property type="entry name" value="MITOCARRIER"/>
</dbReference>
<dbReference type="STRING" id="10228.B3RZ91"/>
<dbReference type="GO" id="GO:0005743">
    <property type="term" value="C:mitochondrial inner membrane"/>
    <property type="evidence" value="ECO:0007669"/>
    <property type="project" value="UniProtKB-SubCell"/>
</dbReference>
<dbReference type="EMBL" id="DS985246">
    <property type="protein sequence ID" value="EDV24162.1"/>
    <property type="molecule type" value="Genomic_DNA"/>
</dbReference>
<evidence type="ECO:0000256" key="2">
    <source>
        <dbReference type="ARBA" id="ARBA00006375"/>
    </source>
</evidence>
<evidence type="ECO:0000256" key="6">
    <source>
        <dbReference type="ARBA" id="ARBA00022792"/>
    </source>
</evidence>
<organism evidence="13 14">
    <name type="scientific">Trichoplax adhaerens</name>
    <name type="common">Trichoplax reptans</name>
    <dbReference type="NCBI Taxonomy" id="10228"/>
    <lineage>
        <taxon>Eukaryota</taxon>
        <taxon>Metazoa</taxon>
        <taxon>Placozoa</taxon>
        <taxon>Uniplacotomia</taxon>
        <taxon>Trichoplacea</taxon>
        <taxon>Trichoplacidae</taxon>
        <taxon>Trichoplax</taxon>
    </lineage>
</organism>
<evidence type="ECO:0000256" key="9">
    <source>
        <dbReference type="ARBA" id="ARBA00023136"/>
    </source>
</evidence>
<dbReference type="FunCoup" id="B3RZ91">
    <property type="interactions" value="2491"/>
</dbReference>
<dbReference type="RefSeq" id="XP_002113688.1">
    <property type="nucleotide sequence ID" value="XM_002113652.1"/>
</dbReference>